<gene>
    <name evidence="2" type="ORF">C801_04039</name>
</gene>
<organism evidence="2 3">
    <name type="scientific">Bacteroides uniformis dnLKV2</name>
    <dbReference type="NCBI Taxonomy" id="1235787"/>
    <lineage>
        <taxon>Bacteria</taxon>
        <taxon>Pseudomonadati</taxon>
        <taxon>Bacteroidota</taxon>
        <taxon>Bacteroidia</taxon>
        <taxon>Bacteroidales</taxon>
        <taxon>Bacteroidaceae</taxon>
        <taxon>Bacteroides</taxon>
    </lineage>
</organism>
<protein>
    <recommendedName>
        <fullName evidence="4">DUF4133 domain-containing protein</fullName>
    </recommendedName>
</protein>
<keyword evidence="1" id="KW-0812">Transmembrane</keyword>
<reference evidence="2 3" key="1">
    <citation type="submission" date="2013-04" db="EMBL/GenBank/DDBJ databases">
        <title>The Genome Sequence of Bacteroides uniformis dnLKV2.</title>
        <authorList>
            <consortium name="The Broad Institute Genomics Platform"/>
            <consortium name="The Broad Institute Genome Sequencing Center for Infectious Disease"/>
            <person name="Earl A."/>
            <person name="Xavier R."/>
            <person name="Kuhn K."/>
            <person name="Stappenbeck T."/>
            <person name="Walker B."/>
            <person name="Young S."/>
            <person name="Zeng Q."/>
            <person name="Gargeya S."/>
            <person name="Fitzgerald M."/>
            <person name="Haas B."/>
            <person name="Abouelleil A."/>
            <person name="Allen A.W."/>
            <person name="Alvarado L."/>
            <person name="Arachchi H.M."/>
            <person name="Berlin A.M."/>
            <person name="Chapman S.B."/>
            <person name="Gainer-Dewar J."/>
            <person name="Goldberg J."/>
            <person name="Griggs A."/>
            <person name="Gujja S."/>
            <person name="Hansen M."/>
            <person name="Howarth C."/>
            <person name="Imamovic A."/>
            <person name="Ireland A."/>
            <person name="Larimer J."/>
            <person name="McCowan C."/>
            <person name="Murphy C."/>
            <person name="Pearson M."/>
            <person name="Poon T.W."/>
            <person name="Priest M."/>
            <person name="Roberts A."/>
            <person name="Saif S."/>
            <person name="Shea T."/>
            <person name="Sisk P."/>
            <person name="Sykes S."/>
            <person name="Wortman J."/>
            <person name="Nusbaum C."/>
            <person name="Birren B."/>
        </authorList>
    </citation>
    <scope>NUCLEOTIDE SEQUENCE [LARGE SCALE GENOMIC DNA]</scope>
    <source>
        <strain evidence="3">dnLKV2</strain>
    </source>
</reference>
<accession>R9HM45</accession>
<dbReference type="HOGENOM" id="CLU_2300042_0_0_10"/>
<evidence type="ECO:0000313" key="2">
    <source>
        <dbReference type="EMBL" id="EOS05108.1"/>
    </source>
</evidence>
<dbReference type="AlphaFoldDB" id="R9HM45"/>
<feature type="transmembrane region" description="Helical" evidence="1">
    <location>
        <begin position="51"/>
        <end position="75"/>
    </location>
</feature>
<dbReference type="RefSeq" id="WP_016274467.1">
    <property type="nucleotide sequence ID" value="NZ_KE159491.1"/>
</dbReference>
<keyword evidence="1" id="KW-0472">Membrane</keyword>
<name>R9HM45_BACUN</name>
<dbReference type="EMBL" id="ASSO01000014">
    <property type="protein sequence ID" value="EOS05108.1"/>
    <property type="molecule type" value="Genomic_DNA"/>
</dbReference>
<keyword evidence="1" id="KW-1133">Transmembrane helix</keyword>
<feature type="transmembrane region" description="Helical" evidence="1">
    <location>
        <begin position="23"/>
        <end position="45"/>
    </location>
</feature>
<evidence type="ECO:0008006" key="4">
    <source>
        <dbReference type="Google" id="ProtNLM"/>
    </source>
</evidence>
<evidence type="ECO:0000313" key="3">
    <source>
        <dbReference type="Proteomes" id="UP000014212"/>
    </source>
</evidence>
<sequence length="101" mass="11279">MDFPVRKGLEAPLKVHGMYTRYFCIYCVVVGVMALVAVSFLTSAMSGKGSFLSFIVVLLIVAGISVAIRVVFINLSTEKKYTRFRKKVFVISNKDLLHSLK</sequence>
<evidence type="ECO:0000256" key="1">
    <source>
        <dbReference type="SAM" id="Phobius"/>
    </source>
</evidence>
<proteinExistence type="predicted"/>
<comment type="caution">
    <text evidence="2">The sequence shown here is derived from an EMBL/GenBank/DDBJ whole genome shotgun (WGS) entry which is preliminary data.</text>
</comment>
<dbReference type="Proteomes" id="UP000014212">
    <property type="component" value="Unassembled WGS sequence"/>
</dbReference>